<dbReference type="Proteomes" id="UP000249396">
    <property type="component" value="Unassembled WGS sequence"/>
</dbReference>
<dbReference type="NCBIfam" id="TIGR01733">
    <property type="entry name" value="AA-adenyl-dom"/>
    <property type="match status" value="2"/>
</dbReference>
<dbReference type="GO" id="GO:0031177">
    <property type="term" value="F:phosphopantetheine binding"/>
    <property type="evidence" value="ECO:0007669"/>
    <property type="project" value="InterPro"/>
</dbReference>
<dbReference type="InterPro" id="IPR023213">
    <property type="entry name" value="CAT-like_dom_sf"/>
</dbReference>
<comment type="similarity">
    <text evidence="2">Belongs to the ATP-dependent AMP-binding enzyme family.</text>
</comment>
<dbReference type="FunFam" id="3.30.300.30:FF:000010">
    <property type="entry name" value="Enterobactin synthetase component F"/>
    <property type="match status" value="2"/>
</dbReference>
<dbReference type="InterPro" id="IPR010071">
    <property type="entry name" value="AA_adenyl_dom"/>
</dbReference>
<dbReference type="Pfam" id="PF00550">
    <property type="entry name" value="PP-binding"/>
    <property type="match status" value="2"/>
</dbReference>
<dbReference type="PROSITE" id="PS50075">
    <property type="entry name" value="CARRIER"/>
    <property type="match status" value="2"/>
</dbReference>
<evidence type="ECO:0000256" key="6">
    <source>
        <dbReference type="SAM" id="MobiDB-lite"/>
    </source>
</evidence>
<evidence type="ECO:0000259" key="7">
    <source>
        <dbReference type="PROSITE" id="PS50075"/>
    </source>
</evidence>
<reference evidence="8 9" key="1">
    <citation type="journal article" date="2018" name="Aquat. Microb. Ecol.">
        <title>Gammaproteobacterial methanotrophs dominate.</title>
        <authorList>
            <person name="Rissanen A.J."/>
            <person name="Saarenheimo J."/>
            <person name="Tiirola M."/>
            <person name="Peura S."/>
            <person name="Aalto S.L."/>
            <person name="Karvinen A."/>
            <person name="Nykanen H."/>
        </authorList>
    </citation>
    <scope>NUCLEOTIDE SEQUENCE [LARGE SCALE GENOMIC DNA]</scope>
    <source>
        <strain evidence="8">AMbin10</strain>
    </source>
</reference>
<evidence type="ECO:0000256" key="4">
    <source>
        <dbReference type="ARBA" id="ARBA00022553"/>
    </source>
</evidence>
<evidence type="ECO:0000256" key="2">
    <source>
        <dbReference type="ARBA" id="ARBA00006432"/>
    </source>
</evidence>
<dbReference type="Pfam" id="PF00668">
    <property type="entry name" value="Condensation"/>
    <property type="match status" value="2"/>
</dbReference>
<dbReference type="InterPro" id="IPR025110">
    <property type="entry name" value="AMP-bd_C"/>
</dbReference>
<protein>
    <submittedName>
        <fullName evidence="8">Non-ribosomal peptide synthetase</fullName>
    </submittedName>
</protein>
<dbReference type="InterPro" id="IPR000873">
    <property type="entry name" value="AMP-dep_synth/lig_dom"/>
</dbReference>
<dbReference type="InterPro" id="IPR036736">
    <property type="entry name" value="ACP-like_sf"/>
</dbReference>
<dbReference type="Gene3D" id="3.30.300.30">
    <property type="match status" value="2"/>
</dbReference>
<dbReference type="Gene3D" id="3.40.50.980">
    <property type="match status" value="4"/>
</dbReference>
<dbReference type="Pfam" id="PF13193">
    <property type="entry name" value="AMP-binding_C"/>
    <property type="match status" value="2"/>
</dbReference>
<keyword evidence="5" id="KW-0677">Repeat</keyword>
<dbReference type="GO" id="GO:0044550">
    <property type="term" value="P:secondary metabolite biosynthetic process"/>
    <property type="evidence" value="ECO:0007669"/>
    <property type="project" value="UniProtKB-ARBA"/>
</dbReference>
<dbReference type="Gene3D" id="1.10.1200.10">
    <property type="entry name" value="ACP-like"/>
    <property type="match status" value="2"/>
</dbReference>
<dbReference type="InterPro" id="IPR045851">
    <property type="entry name" value="AMP-bd_C_sf"/>
</dbReference>
<dbReference type="InterPro" id="IPR010060">
    <property type="entry name" value="NRPS_synth"/>
</dbReference>
<dbReference type="EMBL" id="QJPH01000273">
    <property type="protein sequence ID" value="PZN81173.1"/>
    <property type="molecule type" value="Genomic_DNA"/>
</dbReference>
<organism evidence="8 9">
    <name type="scientific">Candidatus Methylumidiphilus alinenensis</name>
    <dbReference type="NCBI Taxonomy" id="2202197"/>
    <lineage>
        <taxon>Bacteria</taxon>
        <taxon>Pseudomonadati</taxon>
        <taxon>Pseudomonadota</taxon>
        <taxon>Gammaproteobacteria</taxon>
        <taxon>Methylococcales</taxon>
        <taxon>Candidatus Methylumidiphilus</taxon>
    </lineage>
</organism>
<proteinExistence type="inferred from homology"/>
<dbReference type="SMART" id="SM00823">
    <property type="entry name" value="PKS_PP"/>
    <property type="match status" value="2"/>
</dbReference>
<dbReference type="Gene3D" id="3.30.559.30">
    <property type="entry name" value="Nonribosomal peptide synthetase, condensation domain"/>
    <property type="match status" value="2"/>
</dbReference>
<dbReference type="GO" id="GO:0005737">
    <property type="term" value="C:cytoplasm"/>
    <property type="evidence" value="ECO:0007669"/>
    <property type="project" value="TreeGrafter"/>
</dbReference>
<comment type="cofactor">
    <cofactor evidence="1">
        <name>pantetheine 4'-phosphate</name>
        <dbReference type="ChEBI" id="CHEBI:47942"/>
    </cofactor>
</comment>
<dbReference type="InterPro" id="IPR009081">
    <property type="entry name" value="PP-bd_ACP"/>
</dbReference>
<name>A0A2W4RD85_9GAMM</name>
<gene>
    <name evidence="8" type="ORF">DM484_08780</name>
</gene>
<dbReference type="FunFam" id="2.30.38.10:FF:000001">
    <property type="entry name" value="Non-ribosomal peptide synthetase PvdI"/>
    <property type="match status" value="2"/>
</dbReference>
<dbReference type="FunFam" id="3.40.50.12780:FF:000012">
    <property type="entry name" value="Non-ribosomal peptide synthetase"/>
    <property type="match status" value="2"/>
</dbReference>
<keyword evidence="4" id="KW-0597">Phosphoprotein</keyword>
<dbReference type="SUPFAM" id="SSF52777">
    <property type="entry name" value="CoA-dependent acyltransferases"/>
    <property type="match status" value="4"/>
</dbReference>
<dbReference type="PANTHER" id="PTHR45527">
    <property type="entry name" value="NONRIBOSOMAL PEPTIDE SYNTHETASE"/>
    <property type="match status" value="1"/>
</dbReference>
<feature type="domain" description="Carrier" evidence="7">
    <location>
        <begin position="1653"/>
        <end position="1727"/>
    </location>
</feature>
<feature type="region of interest" description="Disordered" evidence="6">
    <location>
        <begin position="1634"/>
        <end position="1654"/>
    </location>
</feature>
<dbReference type="Pfam" id="PF00501">
    <property type="entry name" value="AMP-binding"/>
    <property type="match status" value="2"/>
</dbReference>
<evidence type="ECO:0000256" key="3">
    <source>
        <dbReference type="ARBA" id="ARBA00022450"/>
    </source>
</evidence>
<dbReference type="SUPFAM" id="SSF47336">
    <property type="entry name" value="ACP-like"/>
    <property type="match status" value="2"/>
</dbReference>
<dbReference type="GO" id="GO:0043041">
    <property type="term" value="P:amino acid activation for nonribosomal peptide biosynthetic process"/>
    <property type="evidence" value="ECO:0007669"/>
    <property type="project" value="TreeGrafter"/>
</dbReference>
<evidence type="ECO:0000256" key="5">
    <source>
        <dbReference type="ARBA" id="ARBA00022737"/>
    </source>
</evidence>
<evidence type="ECO:0000313" key="9">
    <source>
        <dbReference type="Proteomes" id="UP000249396"/>
    </source>
</evidence>
<dbReference type="InterPro" id="IPR006162">
    <property type="entry name" value="Ppantetheine_attach_site"/>
</dbReference>
<dbReference type="PROSITE" id="PS00455">
    <property type="entry name" value="AMP_BINDING"/>
    <property type="match status" value="2"/>
</dbReference>
<dbReference type="PROSITE" id="PS00012">
    <property type="entry name" value="PHOSPHOPANTETHEINE"/>
    <property type="match status" value="1"/>
</dbReference>
<dbReference type="SUPFAM" id="SSF56801">
    <property type="entry name" value="Acetyl-CoA synthetase-like"/>
    <property type="match status" value="2"/>
</dbReference>
<dbReference type="Gene3D" id="2.30.38.10">
    <property type="entry name" value="Luciferase, Domain 3"/>
    <property type="match status" value="2"/>
</dbReference>
<keyword evidence="3" id="KW-0596">Phosphopantetheine</keyword>
<feature type="domain" description="Carrier" evidence="7">
    <location>
        <begin position="564"/>
        <end position="639"/>
    </location>
</feature>
<dbReference type="InterPro" id="IPR020845">
    <property type="entry name" value="AMP-binding_CS"/>
</dbReference>
<dbReference type="NCBIfam" id="TIGR01720">
    <property type="entry name" value="NRPS-para261"/>
    <property type="match status" value="1"/>
</dbReference>
<sequence>MPHHILLIQETGLDLPPSNAISLDAIDQPRQILAAPKPQAWHRGWADSRKDETLVGQFERQAEQTPYKFAVIHEDEKLNYHDVNQRANRLAHYLRSSGVGPETLVGIGLPRSLDLLVSMLAVFKAGGAYVPLDPCYPAERLRHMLDDAGVRLLLTRTGLVAHAGKTVCLDAQADEINTHPADNPLNDTQPSHLAYVIYTSGSTGKPKGVMVEQGSLTSFVQAIGEAYAISAADRVLQFASPSFDVSIEEIFPCLCRGGTLVIRSEEMLDTVAKFVQKSRELALTVWDLPTAYWHQIVNELTRDQITLPPSLRLVVIGGEQANTNQVRQWQEKLGLHPQLINAYGPTETTVEASVYPVSSWLGENKQLPIGRPLSDARFYILDENLRPVADGEPGELYIGGSGLARGYLNSPELTAEKFIANPFASQTGERLYKTGDFARLRVDGNVEFLGRIDHQVKIQGFRIELGEIEAVLATHPQVADVAVIVREDYPGDKRLVAYVVAMPGLENVTGTLHSFLKDKLPHYMMPKVFVPLDTMPLTANDKLDRNALPAPDAGRLNLAERFIAPRSTTEERLAAIWAEVIGIGPIGVLDDFFMLGGHSLIAGQILSRVQTGFGLDLSFRDLLENSSLEAFAKVVEQRQPNPASEHEVRMVPMPREGDLPVSFAQERVHFIEELAPSMTAYQFQESLRFKGPLDIAVLERALGEIIRRHEIYRTTFQSANGKLAQVIHPAFAVELPAVDLSPLPEAQREAEAGRLRHEFVLLPFAISQLPLVRWQLIRLSETEHELVHVEHHMVHDGWSFNIFLREMLAIYTAFVQGRPSPFLAPPPQFADFAHWQRHWAEGETARAQLAFWTQKLAGSPPLLELPYDRPRPPEQSFRGGMERMELPLGLCKALRTFSAREKVTLFMGMTAAFLVLIHRYSGQDDLCIGSGVANRRALETEGLIGMVVNNIVLRTDLSGNPTFNDLLRQVRHVTLEAYDNEDLPFDKVVEALKPIRNLSYNPLFQVMFSFHDAQLPDLSKIPGVDVSLHETVSNHSAKFDLDVVVIPRSEQRLGQHSSKAAETQETDGITLVWEYSLDLFDPKTIRRMMDAYQTVLGDALQNLNAHLSELDVLTAQQKQQLLHDWNQTSAPYATGTGCIHQLFEAQVGKTPDAIAVLDGQRRLTYRELNRQANQLAHYLLASNIGTDVLVGLCVERSLEMVVSLLGILKAGGAYVPLDPSYPAERLSYMLDDAHVSVLLTNSKQDQITTQHPVQRICLDTDWETIAQCSADNPGVPVSAYHLAYVIYTSGSTGKPKGVMVEHASLVNFTLAAIDLYGIGPNDRVLQFASISFDAAAEEIYPCLGCGAKLILRQPDMLDSVAAFVGYSKDFGLTVWDLPTAYWHLLTQELADGNIGLPDSLRLVILGGERALPERIRQWLEKVGPMPKLLNSYGPTEATVVATAGDLTAPDVLLEGREAPIGRPIANVQTYILDSHGRPAPIGVSGELHIGGIGVARGYLNRPELTAEKFIADPFSENPAARLYKTGDLVRYRPDGNIEFLGRTDTQVKIRGLRIELGEIETALNQHPAVMQSVVTVREDTPGSKRLVAYLVAQRQTTLDNETLRQYLTQKLPVYMIPTAFVMLDDIPLSASGKIDTKALPPPEHSPAESGRGVPRNEIEEKLVATWSQVLGLASVSIHDNFFELGGDSIISIQMLSHANRTGLQFTPKQLFQNQTIAQLAAVVTQGGGRTTIANQSLATGDVPLTPIQHWFFKQHLPQAHFFNQSVLLELPTHVDADVLKQTLRRLLQQHDALRLRFTRSDDGWQQTHSALAGDIPFTVIELPAGTAEQQKSAIRQADAGLQASLDFSLGRIMLAALFVGGHAQSRHLLIVAHHLVVDAISWRILLEDLATVYQQLEGNEPVQLPAKTTSFQDWSLRLNRHAQSAEVIAELDYWGRTATVKAPQALPVDYNDADVFNNIRSADYVTLFLTEAETRALLQEVPAAYNTQINDVLLTALSLCIHGWTGQMALRVDLEGHGREDLFDDMDLSRTVGWLTSLYPVTLELPSTHPGEAMKAIKEQLRAVPKRGMGYGMLRYLNRDAEIHNYMSKLPEAELSFNYLGQFDRVTSASGDFANMAEWKSDASQQGQRSHVLAVSGLIGDNRLEIRWEYSKNLHRPDTIEKLAQDYLQALRKLILHCQSPGSGSYTPSDFSARSLSQNKLDKLVSKLKTKR</sequence>
<dbReference type="InterPro" id="IPR020806">
    <property type="entry name" value="PKS_PP-bd"/>
</dbReference>
<evidence type="ECO:0000256" key="1">
    <source>
        <dbReference type="ARBA" id="ARBA00001957"/>
    </source>
</evidence>
<dbReference type="FunFam" id="3.40.50.980:FF:000001">
    <property type="entry name" value="Non-ribosomal peptide synthetase"/>
    <property type="match status" value="2"/>
</dbReference>
<dbReference type="CDD" id="cd19534">
    <property type="entry name" value="E_NRPS"/>
    <property type="match status" value="1"/>
</dbReference>
<evidence type="ECO:0000313" key="8">
    <source>
        <dbReference type="EMBL" id="PZN81173.1"/>
    </source>
</evidence>
<comment type="caution">
    <text evidence="8">The sequence shown here is derived from an EMBL/GenBank/DDBJ whole genome shotgun (WGS) entry which is preliminary data.</text>
</comment>
<dbReference type="NCBIfam" id="NF003417">
    <property type="entry name" value="PRK04813.1"/>
    <property type="match status" value="2"/>
</dbReference>
<dbReference type="FunFam" id="1.10.1200.10:FF:000005">
    <property type="entry name" value="Nonribosomal peptide synthetase 1"/>
    <property type="match status" value="2"/>
</dbReference>
<dbReference type="GO" id="GO:0003824">
    <property type="term" value="F:catalytic activity"/>
    <property type="evidence" value="ECO:0007669"/>
    <property type="project" value="InterPro"/>
</dbReference>
<dbReference type="CDD" id="cd19531">
    <property type="entry name" value="LCL_NRPS-like"/>
    <property type="match status" value="1"/>
</dbReference>
<accession>A0A2W4RD85</accession>
<dbReference type="PANTHER" id="PTHR45527:SF1">
    <property type="entry name" value="FATTY ACID SYNTHASE"/>
    <property type="match status" value="1"/>
</dbReference>
<dbReference type="Gene3D" id="3.30.559.10">
    <property type="entry name" value="Chloramphenicol acetyltransferase-like domain"/>
    <property type="match status" value="2"/>
</dbReference>
<dbReference type="InterPro" id="IPR001242">
    <property type="entry name" value="Condensation_dom"/>
</dbReference>